<comment type="similarity">
    <text evidence="3">Belongs to the bacterial ribosomal protein bL31 family.</text>
</comment>
<sequence length="109" mass="12130">MKATGHPKFFDAQVTCSCGNSFVVGSTKPKIDVEICSKCHPFFTGEMRFVDTMGRVEKFQAKMASAPKGQAALSKKARKVLKKKEEDEKEAAKPKNLKEMFDRVRGSVN</sequence>
<dbReference type="STRING" id="1797263.A2397_03210"/>
<dbReference type="InterPro" id="IPR034704">
    <property type="entry name" value="Ribosomal_bL28/bL31-like_sf"/>
</dbReference>
<comment type="caution">
    <text evidence="5">The sequence shown here is derived from an EMBL/GenBank/DDBJ whole genome shotgun (WGS) entry which is preliminary data.</text>
</comment>
<keyword evidence="1 3" id="KW-0689">Ribosomal protein</keyword>
<evidence type="ECO:0000313" key="6">
    <source>
        <dbReference type="Proteomes" id="UP000176424"/>
    </source>
</evidence>
<dbReference type="PROSITE" id="PS01143">
    <property type="entry name" value="RIBOSOMAL_L31"/>
    <property type="match status" value="1"/>
</dbReference>
<feature type="region of interest" description="Disordered" evidence="4">
    <location>
        <begin position="83"/>
        <end position="109"/>
    </location>
</feature>
<dbReference type="Proteomes" id="UP000176424">
    <property type="component" value="Unassembled WGS sequence"/>
</dbReference>
<evidence type="ECO:0000256" key="4">
    <source>
        <dbReference type="SAM" id="MobiDB-lite"/>
    </source>
</evidence>
<evidence type="ECO:0000256" key="1">
    <source>
        <dbReference type="ARBA" id="ARBA00022980"/>
    </source>
</evidence>
<dbReference type="Pfam" id="PF01197">
    <property type="entry name" value="Ribosomal_L31"/>
    <property type="match status" value="1"/>
</dbReference>
<dbReference type="GO" id="GO:0005840">
    <property type="term" value="C:ribosome"/>
    <property type="evidence" value="ECO:0007669"/>
    <property type="project" value="UniProtKB-KW"/>
</dbReference>
<keyword evidence="2 3" id="KW-0687">Ribonucleoprotein</keyword>
<organism evidence="5 6">
    <name type="scientific">Candidatus Amesbacteria bacterium RIFOXYB1_FULL_44_23</name>
    <dbReference type="NCBI Taxonomy" id="1797263"/>
    <lineage>
        <taxon>Bacteria</taxon>
        <taxon>Candidatus Amesiibacteriota</taxon>
    </lineage>
</organism>
<evidence type="ECO:0000256" key="2">
    <source>
        <dbReference type="ARBA" id="ARBA00023274"/>
    </source>
</evidence>
<dbReference type="EMBL" id="MEXR01000027">
    <property type="protein sequence ID" value="OGD09670.1"/>
    <property type="molecule type" value="Genomic_DNA"/>
</dbReference>
<dbReference type="PANTHER" id="PTHR33280:SF1">
    <property type="entry name" value="LARGE RIBOSOMAL SUBUNIT PROTEIN BL31C"/>
    <property type="match status" value="1"/>
</dbReference>
<dbReference type="GO" id="GO:1990904">
    <property type="term" value="C:ribonucleoprotein complex"/>
    <property type="evidence" value="ECO:0007669"/>
    <property type="project" value="UniProtKB-KW"/>
</dbReference>
<name>A0A1F4ZTU6_9BACT</name>
<reference evidence="5 6" key="1">
    <citation type="journal article" date="2016" name="Nat. Commun.">
        <title>Thousands of microbial genomes shed light on interconnected biogeochemical processes in an aquifer system.</title>
        <authorList>
            <person name="Anantharaman K."/>
            <person name="Brown C.T."/>
            <person name="Hug L.A."/>
            <person name="Sharon I."/>
            <person name="Castelle C.J."/>
            <person name="Probst A.J."/>
            <person name="Thomas B.C."/>
            <person name="Singh A."/>
            <person name="Wilkins M.J."/>
            <person name="Karaoz U."/>
            <person name="Brodie E.L."/>
            <person name="Williams K.H."/>
            <person name="Hubbard S.S."/>
            <person name="Banfield J.F."/>
        </authorList>
    </citation>
    <scope>NUCLEOTIDE SEQUENCE [LARGE SCALE GENOMIC DNA]</scope>
</reference>
<proteinExistence type="inferred from homology"/>
<dbReference type="AlphaFoldDB" id="A0A1F4ZTU6"/>
<evidence type="ECO:0000256" key="3">
    <source>
        <dbReference type="RuleBase" id="RU000564"/>
    </source>
</evidence>
<dbReference type="InterPro" id="IPR002150">
    <property type="entry name" value="Ribosomal_bL31"/>
</dbReference>
<dbReference type="GO" id="GO:0003735">
    <property type="term" value="F:structural constituent of ribosome"/>
    <property type="evidence" value="ECO:0007669"/>
    <property type="project" value="InterPro"/>
</dbReference>
<dbReference type="Gene3D" id="4.10.830.30">
    <property type="entry name" value="Ribosomal protein L31"/>
    <property type="match status" value="1"/>
</dbReference>
<gene>
    <name evidence="5" type="ORF">A2397_03210</name>
</gene>
<dbReference type="PANTHER" id="PTHR33280">
    <property type="entry name" value="50S RIBOSOMAL PROTEIN L31, CHLOROPLASTIC"/>
    <property type="match status" value="1"/>
</dbReference>
<dbReference type="PRINTS" id="PR01249">
    <property type="entry name" value="RIBOSOMALL31"/>
</dbReference>
<protein>
    <recommendedName>
        <fullName evidence="3">50S ribosomal protein L31</fullName>
    </recommendedName>
</protein>
<evidence type="ECO:0000313" key="5">
    <source>
        <dbReference type="EMBL" id="OGD09670.1"/>
    </source>
</evidence>
<dbReference type="InterPro" id="IPR042105">
    <property type="entry name" value="Ribosomal_bL31_sf"/>
</dbReference>
<dbReference type="GO" id="GO:0006412">
    <property type="term" value="P:translation"/>
    <property type="evidence" value="ECO:0007669"/>
    <property type="project" value="InterPro"/>
</dbReference>
<accession>A0A1F4ZTU6</accession>
<dbReference type="NCBIfam" id="TIGR00105">
    <property type="entry name" value="L31"/>
    <property type="match status" value="1"/>
</dbReference>
<dbReference type="SUPFAM" id="SSF143800">
    <property type="entry name" value="L28p-like"/>
    <property type="match status" value="1"/>
</dbReference>
<dbReference type="NCBIfam" id="NF000612">
    <property type="entry name" value="PRK00019.1"/>
    <property type="match status" value="1"/>
</dbReference>